<dbReference type="RefSeq" id="WP_345972769.1">
    <property type="nucleotide sequence ID" value="NZ_CP147920.1"/>
</dbReference>
<dbReference type="InterPro" id="IPR006295">
    <property type="entry name" value="DNA_primase_DnaG"/>
</dbReference>
<dbReference type="SMART" id="SM00400">
    <property type="entry name" value="ZnF_CHCC"/>
    <property type="match status" value="1"/>
</dbReference>
<keyword evidence="10 12" id="KW-0238">DNA-binding</keyword>
<evidence type="ECO:0000256" key="4">
    <source>
        <dbReference type="ARBA" id="ARBA00022695"/>
    </source>
</evidence>
<evidence type="ECO:0000313" key="16">
    <source>
        <dbReference type="Proteomes" id="UP001447842"/>
    </source>
</evidence>
<comment type="catalytic activity">
    <reaction evidence="12">
        <text>ssDNA + n NTP = ssDNA/pppN(pN)n-1 hybrid + (n-1) diphosphate.</text>
        <dbReference type="EC" id="2.7.7.101"/>
    </reaction>
</comment>
<dbReference type="HAMAP" id="MF_00974">
    <property type="entry name" value="DNA_primase_DnaG"/>
    <property type="match status" value="1"/>
</dbReference>
<comment type="similarity">
    <text evidence="12 13">Belongs to the DnaG primase family.</text>
</comment>
<dbReference type="Gene3D" id="3.90.580.10">
    <property type="entry name" value="Zinc finger, CHC2-type domain"/>
    <property type="match status" value="1"/>
</dbReference>
<dbReference type="CDD" id="cd03364">
    <property type="entry name" value="TOPRIM_DnaG_primases"/>
    <property type="match status" value="1"/>
</dbReference>
<dbReference type="EC" id="2.7.7.101" evidence="12"/>
<evidence type="ECO:0000256" key="12">
    <source>
        <dbReference type="HAMAP-Rule" id="MF_00974"/>
    </source>
</evidence>
<dbReference type="Pfam" id="PF13155">
    <property type="entry name" value="Toprim_2"/>
    <property type="match status" value="1"/>
</dbReference>
<dbReference type="Gene3D" id="3.90.980.10">
    <property type="entry name" value="DNA primase, catalytic core, N-terminal domain"/>
    <property type="match status" value="1"/>
</dbReference>
<keyword evidence="1 12" id="KW-0240">DNA-directed RNA polymerase</keyword>
<dbReference type="InterPro" id="IPR002694">
    <property type="entry name" value="Znf_CHC2"/>
</dbReference>
<name>A0ABZ3H9K5_9BACT</name>
<dbReference type="InterPro" id="IPR006171">
    <property type="entry name" value="TOPRIM_dom"/>
</dbReference>
<dbReference type="PANTHER" id="PTHR30313">
    <property type="entry name" value="DNA PRIMASE"/>
    <property type="match status" value="1"/>
</dbReference>
<dbReference type="InterPro" id="IPR037068">
    <property type="entry name" value="DNA_primase_core_N_sf"/>
</dbReference>
<keyword evidence="9" id="KW-0460">Magnesium</keyword>
<keyword evidence="3 12" id="KW-0808">Transferase</keyword>
<keyword evidence="2 12" id="KW-0639">Primosome</keyword>
<sequence length="552" mass="61569">MISQDSIDGLKSRIDIVDVIGNYVELKKAGANYKGLCPFHDEKSPSFSVSPSKQFYHCFGCQASGDAIKFVMEYEKLTYPEAIEKLAGQYNYSLAYTQGEPRQQRSQLMEKLNDWYRSLLDKTPTAMQYLHDRGIYESSIEHFGIGYAPASHLTLGFIKQNQFSMAEAVELGVAGESEGREYARFIERITFPIHAPNGAIVGFGGRTITGHQAKYVNSPQTKLFNKSRLLYAYNHARESIHKRKEMIVTEGYLDVIMLHQAGFTQAVATLGTALTSEHLPLLRKGEPRVIMAYDGDAAGRNAALKASKLLSAAGFDGGVVLFEGGRDPADMVKEGRVEELGAMFRQPRPFIDFVLETTLGQYDLANPRAKEQALAETTAYLKTLSPLMQEEYKRHLAARMGISPGLVRVGSQPVRTAAPTVAVAAPSSHRDLWELSLIKTVLERPGVVDALLDFIAPQMLRFHAREFATALQGDSNQPELIHIVMDEAVPVFPDDETLKSELLIFLRKYYEHRRQAVMRDPSIPSDKKYFLNRQILGKIAKLKKGELVGVDA</sequence>
<evidence type="ECO:0000256" key="11">
    <source>
        <dbReference type="ARBA" id="ARBA00023163"/>
    </source>
</evidence>
<dbReference type="EMBL" id="CP147920">
    <property type="protein sequence ID" value="XAU15200.1"/>
    <property type="molecule type" value="Genomic_DNA"/>
</dbReference>
<dbReference type="SMART" id="SM00493">
    <property type="entry name" value="TOPRIM"/>
    <property type="match status" value="1"/>
</dbReference>
<proteinExistence type="inferred from homology"/>
<evidence type="ECO:0000256" key="9">
    <source>
        <dbReference type="ARBA" id="ARBA00022842"/>
    </source>
</evidence>
<evidence type="ECO:0000313" key="15">
    <source>
        <dbReference type="EMBL" id="XAU15200.1"/>
    </source>
</evidence>
<dbReference type="SUPFAM" id="SSF57783">
    <property type="entry name" value="Zinc beta-ribbon"/>
    <property type="match status" value="1"/>
</dbReference>
<evidence type="ECO:0000259" key="14">
    <source>
        <dbReference type="PROSITE" id="PS50880"/>
    </source>
</evidence>
<comment type="subunit">
    <text evidence="12">Monomer. Interacts with DnaB.</text>
</comment>
<dbReference type="InterPro" id="IPR013264">
    <property type="entry name" value="DNAG_N"/>
</dbReference>
<dbReference type="Gene3D" id="3.40.1360.10">
    <property type="match status" value="1"/>
</dbReference>
<feature type="zinc finger region" description="CHC2-type" evidence="12">
    <location>
        <begin position="37"/>
        <end position="61"/>
    </location>
</feature>
<dbReference type="InterPro" id="IPR019475">
    <property type="entry name" value="DNA_primase_DnaB-bd"/>
</dbReference>
<evidence type="ECO:0000256" key="10">
    <source>
        <dbReference type="ARBA" id="ARBA00023125"/>
    </source>
</evidence>
<dbReference type="InterPro" id="IPR034151">
    <property type="entry name" value="TOPRIM_DnaG_bac"/>
</dbReference>
<keyword evidence="5 12" id="KW-0235">DNA replication</keyword>
<dbReference type="InterPro" id="IPR050219">
    <property type="entry name" value="DnaG_primase"/>
</dbReference>
<dbReference type="InterPro" id="IPR030846">
    <property type="entry name" value="DnaG_bac"/>
</dbReference>
<keyword evidence="8 12" id="KW-0862">Zinc</keyword>
<feature type="domain" description="Toprim" evidence="14">
    <location>
        <begin position="244"/>
        <end position="325"/>
    </location>
</feature>
<dbReference type="SUPFAM" id="SSF56731">
    <property type="entry name" value="DNA primase core"/>
    <property type="match status" value="1"/>
</dbReference>
<organism evidence="15 16">
    <name type="scientific">Sulfurimonas diazotrophicus</name>
    <dbReference type="NCBI Taxonomy" id="3131939"/>
    <lineage>
        <taxon>Bacteria</taxon>
        <taxon>Pseudomonadati</taxon>
        <taxon>Campylobacterota</taxon>
        <taxon>Epsilonproteobacteria</taxon>
        <taxon>Campylobacterales</taxon>
        <taxon>Sulfurimonadaceae</taxon>
        <taxon>Sulfurimonas</taxon>
    </lineage>
</organism>
<evidence type="ECO:0000256" key="13">
    <source>
        <dbReference type="PIRNR" id="PIRNR002811"/>
    </source>
</evidence>
<evidence type="ECO:0000256" key="8">
    <source>
        <dbReference type="ARBA" id="ARBA00022833"/>
    </source>
</evidence>
<comment type="function">
    <text evidence="12 13">RNA polymerase that catalyzes the synthesis of short RNA molecules used as primers for DNA polymerase during DNA replication.</text>
</comment>
<evidence type="ECO:0000256" key="5">
    <source>
        <dbReference type="ARBA" id="ARBA00022705"/>
    </source>
</evidence>
<keyword evidence="16" id="KW-1185">Reference proteome</keyword>
<dbReference type="Proteomes" id="UP001447842">
    <property type="component" value="Chromosome"/>
</dbReference>
<evidence type="ECO:0000256" key="7">
    <source>
        <dbReference type="ARBA" id="ARBA00022771"/>
    </source>
</evidence>
<dbReference type="Gene3D" id="1.10.860.10">
    <property type="entry name" value="DNAb Helicase, Chain A"/>
    <property type="match status" value="1"/>
</dbReference>
<comment type="domain">
    <text evidence="12">Contains an N-terminal zinc-binding domain, a central core domain that contains the primase activity, and a C-terminal DnaB-binding domain.</text>
</comment>
<evidence type="ECO:0000256" key="3">
    <source>
        <dbReference type="ARBA" id="ARBA00022679"/>
    </source>
</evidence>
<accession>A0ABZ3H9K5</accession>
<dbReference type="InterPro" id="IPR031988">
    <property type="entry name" value="DnaG_HBD"/>
</dbReference>
<keyword evidence="6 12" id="KW-0479">Metal-binding</keyword>
<dbReference type="Pfam" id="PF01807">
    <property type="entry name" value="Zn_ribbon_DnaG"/>
    <property type="match status" value="1"/>
</dbReference>
<comment type="cofactor">
    <cofactor evidence="12 13">
        <name>Zn(2+)</name>
        <dbReference type="ChEBI" id="CHEBI:29105"/>
    </cofactor>
    <text evidence="12 13">Binds 1 zinc ion per monomer.</text>
</comment>
<dbReference type="NCBIfam" id="TIGR01391">
    <property type="entry name" value="dnaG"/>
    <property type="match status" value="1"/>
</dbReference>
<dbReference type="Pfam" id="PF08275">
    <property type="entry name" value="DNAG_N"/>
    <property type="match status" value="1"/>
</dbReference>
<dbReference type="InterPro" id="IPR016136">
    <property type="entry name" value="DNA_helicase_N/primase_C"/>
</dbReference>
<reference evidence="15 16" key="1">
    <citation type="submission" date="2024-03" db="EMBL/GenBank/DDBJ databases">
        <title>Sulfurimonas sp. HSL3-1.</title>
        <authorList>
            <person name="Wang S."/>
        </authorList>
    </citation>
    <scope>NUCLEOTIDE SEQUENCE [LARGE SCALE GENOMIC DNA]</scope>
    <source>
        <strain evidence="15 16">HSL3-1</strain>
    </source>
</reference>
<keyword evidence="11 12" id="KW-0804">Transcription</keyword>
<dbReference type="PIRSF" id="PIRSF002811">
    <property type="entry name" value="DnaG"/>
    <property type="match status" value="1"/>
</dbReference>
<dbReference type="InterPro" id="IPR036977">
    <property type="entry name" value="DNA_primase_Znf_CHC2"/>
</dbReference>
<keyword evidence="7 12" id="KW-0863">Zinc-finger</keyword>
<evidence type="ECO:0000256" key="6">
    <source>
        <dbReference type="ARBA" id="ARBA00022723"/>
    </source>
</evidence>
<dbReference type="PROSITE" id="PS50880">
    <property type="entry name" value="TOPRIM"/>
    <property type="match status" value="1"/>
</dbReference>
<keyword evidence="4 12" id="KW-0548">Nucleotidyltransferase</keyword>
<evidence type="ECO:0000256" key="2">
    <source>
        <dbReference type="ARBA" id="ARBA00022515"/>
    </source>
</evidence>
<dbReference type="PANTHER" id="PTHR30313:SF2">
    <property type="entry name" value="DNA PRIMASE"/>
    <property type="match status" value="1"/>
</dbReference>
<evidence type="ECO:0000256" key="1">
    <source>
        <dbReference type="ARBA" id="ARBA00022478"/>
    </source>
</evidence>
<protein>
    <recommendedName>
        <fullName evidence="12 13">DNA primase</fullName>
        <ecNumber evidence="12">2.7.7.101</ecNumber>
    </recommendedName>
</protein>
<dbReference type="Pfam" id="PF10410">
    <property type="entry name" value="DnaB_bind"/>
    <property type="match status" value="1"/>
</dbReference>
<gene>
    <name evidence="12 15" type="primary">dnaG</name>
    <name evidence="15" type="ORF">WCY31_00520</name>
</gene>
<dbReference type="Pfam" id="PF16730">
    <property type="entry name" value="DnaGprimase_HBD"/>
    <property type="match status" value="1"/>
</dbReference>